<dbReference type="InterPro" id="IPR036625">
    <property type="entry name" value="E3-bd_dom_sf"/>
</dbReference>
<dbReference type="AlphaFoldDB" id="A0A9P4NYD2"/>
<feature type="domain" description="Peripheral subunit-binding (PSBD)" evidence="13">
    <location>
        <begin position="191"/>
        <end position="228"/>
    </location>
</feature>
<dbReference type="PROSITE" id="PS51826">
    <property type="entry name" value="PSBD"/>
    <property type="match status" value="1"/>
</dbReference>
<dbReference type="Pfam" id="PF00198">
    <property type="entry name" value="2-oxoacid_dh"/>
    <property type="match status" value="1"/>
</dbReference>
<dbReference type="InterPro" id="IPR023213">
    <property type="entry name" value="CAT-like_dom_sf"/>
</dbReference>
<comment type="similarity">
    <text evidence="3 10">Belongs to the 2-oxoacid dehydrogenase family.</text>
</comment>
<keyword evidence="6" id="KW-0809">Transit peptide</keyword>
<comment type="catalytic activity">
    <reaction evidence="9">
        <text>N(6)-[(R)-dihydrolipoyl]-L-lysyl-[protein] + 2-methylpropanoyl-CoA = N(6)-[(R)-S(8)-2-methylpropanoyldihydrolipoyl]-L-lysyl-[protein] + CoA</text>
        <dbReference type="Rhea" id="RHEA:18865"/>
        <dbReference type="Rhea" id="RHEA-COMP:10475"/>
        <dbReference type="Rhea" id="RHEA-COMP:10497"/>
        <dbReference type="ChEBI" id="CHEBI:57287"/>
        <dbReference type="ChEBI" id="CHEBI:57338"/>
        <dbReference type="ChEBI" id="CHEBI:83100"/>
        <dbReference type="ChEBI" id="CHEBI:83142"/>
        <dbReference type="EC" id="2.3.1.168"/>
    </reaction>
    <physiologicalReaction direction="left-to-right" evidence="9">
        <dbReference type="Rhea" id="RHEA:18866"/>
    </physiologicalReaction>
</comment>
<evidence type="ECO:0000256" key="6">
    <source>
        <dbReference type="ARBA" id="ARBA00022946"/>
    </source>
</evidence>
<dbReference type="EC" id="2.3.1.-" evidence="10"/>
<feature type="compositionally biased region" description="Low complexity" evidence="11">
    <location>
        <begin position="232"/>
        <end position="242"/>
    </location>
</feature>
<dbReference type="SUPFAM" id="SSF51230">
    <property type="entry name" value="Single hybrid motif"/>
    <property type="match status" value="1"/>
</dbReference>
<evidence type="ECO:0000259" key="13">
    <source>
        <dbReference type="PROSITE" id="PS51826"/>
    </source>
</evidence>
<dbReference type="PANTHER" id="PTHR43178">
    <property type="entry name" value="DIHYDROLIPOAMIDE ACETYLTRANSFERASE COMPONENT OF PYRUVATE DEHYDROGENASE COMPLEX"/>
    <property type="match status" value="1"/>
</dbReference>
<evidence type="ECO:0000256" key="11">
    <source>
        <dbReference type="SAM" id="MobiDB-lite"/>
    </source>
</evidence>
<dbReference type="FunFam" id="4.10.320.10:FF:000002">
    <property type="entry name" value="Dihydrolipoamide acetyltransferase component of pyruvate dehydrogenase complex"/>
    <property type="match status" value="1"/>
</dbReference>
<dbReference type="OrthoDB" id="15567at2759"/>
<comment type="caution">
    <text evidence="14">The sequence shown here is derived from an EMBL/GenBank/DDBJ whole genome shotgun (WGS) entry which is preliminary data.</text>
</comment>
<dbReference type="SUPFAM" id="SSF47005">
    <property type="entry name" value="Peripheral subunit-binding domain of 2-oxo acid dehydrogenase complex"/>
    <property type="match status" value="1"/>
</dbReference>
<evidence type="ECO:0000256" key="2">
    <source>
        <dbReference type="ARBA" id="ARBA00004305"/>
    </source>
</evidence>
<dbReference type="GO" id="GO:0016407">
    <property type="term" value="F:acetyltransferase activity"/>
    <property type="evidence" value="ECO:0007669"/>
    <property type="project" value="TreeGrafter"/>
</dbReference>
<dbReference type="Gene3D" id="4.10.320.10">
    <property type="entry name" value="E3-binding domain"/>
    <property type="match status" value="1"/>
</dbReference>
<dbReference type="FunFam" id="3.30.559.10:FF:000007">
    <property type="entry name" value="Dihydrolipoamide acetyltransferase component of pyruvate dehydrogenase complex"/>
    <property type="match status" value="1"/>
</dbReference>
<dbReference type="InterPro" id="IPR001078">
    <property type="entry name" value="2-oxoacid_DH_actylTfrase"/>
</dbReference>
<gene>
    <name evidence="14" type="ORF">EJ08DRAFT_606499</name>
</gene>
<keyword evidence="7" id="KW-0496">Mitochondrion</keyword>
<evidence type="ECO:0000313" key="14">
    <source>
        <dbReference type="EMBL" id="KAF2433932.1"/>
    </source>
</evidence>
<feature type="domain" description="Lipoyl-binding" evidence="12">
    <location>
        <begin position="49"/>
        <end position="125"/>
    </location>
</feature>
<dbReference type="FunFam" id="2.40.50.100:FF:000013">
    <property type="entry name" value="Dihydrolipoamide acetyltransferase component of pyruvate dehydrogenase complex"/>
    <property type="match status" value="1"/>
</dbReference>
<sequence>MSTHGVHNAFGTFIRSTTTYSQPLRKSRRPSLARPCIPQYFHSATRLAVVKPYLLADIGEGITECQIIQWFVQPGARVAQFDKICEVQSDKAAVEITSRFDGIIKKLHYEADDMARVGKPLVDIDIQSEISPEDEALINTSKGSKEEEKAVPAAGDHKTKTTAAETTAAEIVEDNIVQSIVPRPSGKHASLATPAVRHLTKQHNIDILDISGTGKDGRVLKEDVQNHMSNHPSSTTTASTPSEPLGQDKPIPFTPVQRKMYETMTRSLSIPHFLYSDLVDFTSLSTVRRALNSHPATQTEERPQKLSALPFIIKAVSLSLNAYPSLNAHLDTTSDKPQFIHKASHNIGFAVDTPSGLLVPVIRSVQSHSITSLAAEINRLSALARSNKLAASDFTGATFTVSNIGSIGGLTVAPVIVGPQVAILGVGKARVVPAFAADGSVVRKEEGVFSWSADHRVVDGATVARCAEMVRGYLERVERMMVKMR</sequence>
<keyword evidence="4 10" id="KW-0808">Transferase</keyword>
<comment type="subcellular location">
    <subcellularLocation>
        <location evidence="2">Mitochondrion matrix</location>
    </subcellularLocation>
</comment>
<dbReference type="InterPro" id="IPR004167">
    <property type="entry name" value="PSBD"/>
</dbReference>
<evidence type="ECO:0000256" key="4">
    <source>
        <dbReference type="ARBA" id="ARBA00022679"/>
    </source>
</evidence>
<dbReference type="SUPFAM" id="SSF52777">
    <property type="entry name" value="CoA-dependent acyltransferases"/>
    <property type="match status" value="1"/>
</dbReference>
<dbReference type="Gene3D" id="3.30.559.10">
    <property type="entry name" value="Chloramphenicol acetyltransferase-like domain"/>
    <property type="match status" value="1"/>
</dbReference>
<dbReference type="InterPro" id="IPR011053">
    <property type="entry name" value="Single_hybrid_motif"/>
</dbReference>
<dbReference type="GO" id="GO:0005759">
    <property type="term" value="C:mitochondrial matrix"/>
    <property type="evidence" value="ECO:0007669"/>
    <property type="project" value="UniProtKB-SubCell"/>
</dbReference>
<dbReference type="PROSITE" id="PS00189">
    <property type="entry name" value="LIPOYL"/>
    <property type="match status" value="1"/>
</dbReference>
<dbReference type="GO" id="GO:0043754">
    <property type="term" value="F:dihydrolipoamide branched chain acyltransferase activity"/>
    <property type="evidence" value="ECO:0007669"/>
    <property type="project" value="UniProtKB-EC"/>
</dbReference>
<dbReference type="InterPro" id="IPR050743">
    <property type="entry name" value="2-oxoacid_DH_E2_comp"/>
</dbReference>
<dbReference type="GO" id="GO:0031405">
    <property type="term" value="F:lipoic acid binding"/>
    <property type="evidence" value="ECO:0007669"/>
    <property type="project" value="TreeGrafter"/>
</dbReference>
<keyword evidence="5 10" id="KW-0450">Lipoyl</keyword>
<dbReference type="PROSITE" id="PS50968">
    <property type="entry name" value="BIOTINYL_LIPOYL"/>
    <property type="match status" value="1"/>
</dbReference>
<dbReference type="InterPro" id="IPR003016">
    <property type="entry name" value="2-oxoA_DH_lipoyl-BS"/>
</dbReference>
<dbReference type="CDD" id="cd06849">
    <property type="entry name" value="lipoyl_domain"/>
    <property type="match status" value="1"/>
</dbReference>
<organism evidence="14 15">
    <name type="scientific">Tothia fuscella</name>
    <dbReference type="NCBI Taxonomy" id="1048955"/>
    <lineage>
        <taxon>Eukaryota</taxon>
        <taxon>Fungi</taxon>
        <taxon>Dikarya</taxon>
        <taxon>Ascomycota</taxon>
        <taxon>Pezizomycotina</taxon>
        <taxon>Dothideomycetes</taxon>
        <taxon>Pleosporomycetidae</taxon>
        <taxon>Venturiales</taxon>
        <taxon>Cylindrosympodiaceae</taxon>
        <taxon>Tothia</taxon>
    </lineage>
</organism>
<dbReference type="InterPro" id="IPR000089">
    <property type="entry name" value="Biotin_lipoyl"/>
</dbReference>
<accession>A0A9P4NYD2</accession>
<dbReference type="Proteomes" id="UP000800235">
    <property type="component" value="Unassembled WGS sequence"/>
</dbReference>
<dbReference type="Pfam" id="PF00364">
    <property type="entry name" value="Biotin_lipoyl"/>
    <property type="match status" value="1"/>
</dbReference>
<keyword evidence="15" id="KW-1185">Reference proteome</keyword>
<evidence type="ECO:0000313" key="15">
    <source>
        <dbReference type="Proteomes" id="UP000800235"/>
    </source>
</evidence>
<comment type="cofactor">
    <cofactor evidence="1 10">
        <name>(R)-lipoate</name>
        <dbReference type="ChEBI" id="CHEBI:83088"/>
    </cofactor>
</comment>
<dbReference type="GO" id="GO:0045333">
    <property type="term" value="P:cellular respiration"/>
    <property type="evidence" value="ECO:0007669"/>
    <property type="project" value="UniProtKB-ARBA"/>
</dbReference>
<protein>
    <recommendedName>
        <fullName evidence="10">Dihydrolipoamide acetyltransferase component of pyruvate dehydrogenase complex</fullName>
        <ecNumber evidence="10">2.3.1.-</ecNumber>
    </recommendedName>
</protein>
<evidence type="ECO:0000256" key="7">
    <source>
        <dbReference type="ARBA" id="ARBA00023128"/>
    </source>
</evidence>
<evidence type="ECO:0000256" key="3">
    <source>
        <dbReference type="ARBA" id="ARBA00007317"/>
    </source>
</evidence>
<dbReference type="PANTHER" id="PTHR43178:SF5">
    <property type="entry name" value="LIPOAMIDE ACYLTRANSFERASE COMPONENT OF BRANCHED-CHAIN ALPHA-KETO ACID DEHYDROGENASE COMPLEX, MITOCHONDRIAL"/>
    <property type="match status" value="1"/>
</dbReference>
<evidence type="ECO:0000256" key="9">
    <source>
        <dbReference type="ARBA" id="ARBA00051775"/>
    </source>
</evidence>
<feature type="region of interest" description="Disordered" evidence="11">
    <location>
        <begin position="140"/>
        <end position="162"/>
    </location>
</feature>
<dbReference type="EMBL" id="MU007018">
    <property type="protein sequence ID" value="KAF2433932.1"/>
    <property type="molecule type" value="Genomic_DNA"/>
</dbReference>
<reference evidence="14" key="1">
    <citation type="journal article" date="2020" name="Stud. Mycol.">
        <title>101 Dothideomycetes genomes: a test case for predicting lifestyles and emergence of pathogens.</title>
        <authorList>
            <person name="Haridas S."/>
            <person name="Albert R."/>
            <person name="Binder M."/>
            <person name="Bloem J."/>
            <person name="Labutti K."/>
            <person name="Salamov A."/>
            <person name="Andreopoulos B."/>
            <person name="Baker S."/>
            <person name="Barry K."/>
            <person name="Bills G."/>
            <person name="Bluhm B."/>
            <person name="Cannon C."/>
            <person name="Castanera R."/>
            <person name="Culley D."/>
            <person name="Daum C."/>
            <person name="Ezra D."/>
            <person name="Gonzalez J."/>
            <person name="Henrissat B."/>
            <person name="Kuo A."/>
            <person name="Liang C."/>
            <person name="Lipzen A."/>
            <person name="Lutzoni F."/>
            <person name="Magnuson J."/>
            <person name="Mondo S."/>
            <person name="Nolan M."/>
            <person name="Ohm R."/>
            <person name="Pangilinan J."/>
            <person name="Park H.-J."/>
            <person name="Ramirez L."/>
            <person name="Alfaro M."/>
            <person name="Sun H."/>
            <person name="Tritt A."/>
            <person name="Yoshinaga Y."/>
            <person name="Zwiers L.-H."/>
            <person name="Turgeon B."/>
            <person name="Goodwin S."/>
            <person name="Spatafora J."/>
            <person name="Crous P."/>
            <person name="Grigoriev I."/>
        </authorList>
    </citation>
    <scope>NUCLEOTIDE SEQUENCE</scope>
    <source>
        <strain evidence="14">CBS 130266</strain>
    </source>
</reference>
<dbReference type="Gene3D" id="2.40.50.100">
    <property type="match status" value="1"/>
</dbReference>
<dbReference type="GO" id="GO:0005829">
    <property type="term" value="C:cytosol"/>
    <property type="evidence" value="ECO:0007669"/>
    <property type="project" value="UniProtKB-ARBA"/>
</dbReference>
<proteinExistence type="inferred from homology"/>
<evidence type="ECO:0000256" key="8">
    <source>
        <dbReference type="ARBA" id="ARBA00023315"/>
    </source>
</evidence>
<name>A0A9P4NYD2_9PEZI</name>
<feature type="compositionally biased region" description="Basic and acidic residues" evidence="11">
    <location>
        <begin position="143"/>
        <end position="159"/>
    </location>
</feature>
<evidence type="ECO:0000256" key="5">
    <source>
        <dbReference type="ARBA" id="ARBA00022823"/>
    </source>
</evidence>
<evidence type="ECO:0000256" key="1">
    <source>
        <dbReference type="ARBA" id="ARBA00001938"/>
    </source>
</evidence>
<evidence type="ECO:0000256" key="10">
    <source>
        <dbReference type="RuleBase" id="RU003423"/>
    </source>
</evidence>
<evidence type="ECO:0000259" key="12">
    <source>
        <dbReference type="PROSITE" id="PS50968"/>
    </source>
</evidence>
<dbReference type="Pfam" id="PF02817">
    <property type="entry name" value="E3_binding"/>
    <property type="match status" value="1"/>
</dbReference>
<keyword evidence="8 10" id="KW-0012">Acyltransferase</keyword>
<feature type="region of interest" description="Disordered" evidence="11">
    <location>
        <begin position="227"/>
        <end position="251"/>
    </location>
</feature>